<dbReference type="GO" id="GO:0009432">
    <property type="term" value="P:SOS response"/>
    <property type="evidence" value="ECO:0007669"/>
    <property type="project" value="UniProtKB-KW"/>
</dbReference>
<dbReference type="GO" id="GO:0003684">
    <property type="term" value="F:damaged DNA binding"/>
    <property type="evidence" value="ECO:0007669"/>
    <property type="project" value="InterPro"/>
</dbReference>
<dbReference type="CDD" id="cd01700">
    <property type="entry name" value="PolY_Pol_V_umuC"/>
    <property type="match status" value="1"/>
</dbReference>
<evidence type="ECO:0000256" key="1">
    <source>
        <dbReference type="ARBA" id="ARBA00010945"/>
    </source>
</evidence>
<dbReference type="InterPro" id="IPR017961">
    <property type="entry name" value="DNA_pol_Y-fam_little_finger"/>
</dbReference>
<organism evidence="7 8">
    <name type="scientific">Parapedobacter koreensis</name>
    <dbReference type="NCBI Taxonomy" id="332977"/>
    <lineage>
        <taxon>Bacteria</taxon>
        <taxon>Pseudomonadati</taxon>
        <taxon>Bacteroidota</taxon>
        <taxon>Sphingobacteriia</taxon>
        <taxon>Sphingobacteriales</taxon>
        <taxon>Sphingobacteriaceae</taxon>
        <taxon>Parapedobacter</taxon>
    </lineage>
</organism>
<evidence type="ECO:0000256" key="4">
    <source>
        <dbReference type="ARBA" id="ARBA00023204"/>
    </source>
</evidence>
<dbReference type="GO" id="GO:0003887">
    <property type="term" value="F:DNA-directed DNA polymerase activity"/>
    <property type="evidence" value="ECO:0007669"/>
    <property type="project" value="TreeGrafter"/>
</dbReference>
<evidence type="ECO:0000256" key="3">
    <source>
        <dbReference type="ARBA" id="ARBA00023199"/>
    </source>
</evidence>
<dbReference type="InterPro" id="IPR025188">
    <property type="entry name" value="DUF4113"/>
</dbReference>
<evidence type="ECO:0000259" key="6">
    <source>
        <dbReference type="PROSITE" id="PS50173"/>
    </source>
</evidence>
<dbReference type="InterPro" id="IPR050116">
    <property type="entry name" value="DNA_polymerase-Y"/>
</dbReference>
<accession>A0A1H7FEW9</accession>
<keyword evidence="2" id="KW-0227">DNA damage</keyword>
<evidence type="ECO:0000313" key="8">
    <source>
        <dbReference type="Proteomes" id="UP000198916"/>
    </source>
</evidence>
<dbReference type="OrthoDB" id="9808813at2"/>
<feature type="domain" description="UmuC" evidence="6">
    <location>
        <begin position="2"/>
        <end position="184"/>
    </location>
</feature>
<gene>
    <name evidence="7" type="ORF">SAMN05421740_101331</name>
</gene>
<comment type="similarity">
    <text evidence="1">Belongs to the DNA polymerase type-Y family.</text>
</comment>
<dbReference type="InterPro" id="IPR001126">
    <property type="entry name" value="UmuC"/>
</dbReference>
<dbReference type="GO" id="GO:0005829">
    <property type="term" value="C:cytosol"/>
    <property type="evidence" value="ECO:0007669"/>
    <property type="project" value="TreeGrafter"/>
</dbReference>
<dbReference type="Pfam" id="PF13438">
    <property type="entry name" value="DUF4113"/>
    <property type="match status" value="1"/>
</dbReference>
<dbReference type="Gene3D" id="3.40.1170.60">
    <property type="match status" value="1"/>
</dbReference>
<dbReference type="SUPFAM" id="SSF56672">
    <property type="entry name" value="DNA/RNA polymerases"/>
    <property type="match status" value="1"/>
</dbReference>
<dbReference type="GO" id="GO:0006281">
    <property type="term" value="P:DNA repair"/>
    <property type="evidence" value="ECO:0007669"/>
    <property type="project" value="UniProtKB-KW"/>
</dbReference>
<keyword evidence="4" id="KW-0234">DNA repair</keyword>
<evidence type="ECO:0000313" key="7">
    <source>
        <dbReference type="EMBL" id="SEK24636.1"/>
    </source>
</evidence>
<keyword evidence="8" id="KW-1185">Reference proteome</keyword>
<dbReference type="PANTHER" id="PTHR11076">
    <property type="entry name" value="DNA REPAIR POLYMERASE UMUC / TRANSFERASE FAMILY MEMBER"/>
    <property type="match status" value="1"/>
</dbReference>
<evidence type="ECO:0000256" key="5">
    <source>
        <dbReference type="ARBA" id="ARBA00023236"/>
    </source>
</evidence>
<dbReference type="SUPFAM" id="SSF100879">
    <property type="entry name" value="Lesion bypass DNA polymerase (Y-family), little finger domain"/>
    <property type="match status" value="1"/>
</dbReference>
<evidence type="ECO:0000256" key="2">
    <source>
        <dbReference type="ARBA" id="ARBA00022763"/>
    </source>
</evidence>
<dbReference type="RefSeq" id="WP_090602247.1">
    <property type="nucleotide sequence ID" value="NZ_FNZR01000001.1"/>
</dbReference>
<keyword evidence="5" id="KW-0742">SOS response</keyword>
<dbReference type="InterPro" id="IPR036775">
    <property type="entry name" value="DNA_pol_Y-fam_lit_finger_sf"/>
</dbReference>
<dbReference type="InterPro" id="IPR043502">
    <property type="entry name" value="DNA/RNA_pol_sf"/>
</dbReference>
<dbReference type="PANTHER" id="PTHR11076:SF34">
    <property type="entry name" value="PROTEIN UMUC"/>
    <property type="match status" value="1"/>
</dbReference>
<sequence length="421" mass="47765">MYALIDCNNFYVSCERAFQPQLQDKAGVVLSNNDGCAIARSQEAKDMGIKMGHPYFQFRDTHRDVWVRSSNYALYQDMMYRVTSIIRKYFPDQEIYSIDECFCDLAGYALLDPTTLATRLRGELLQCTGIPVCIGIARTKTLAKIANRMAKKKSKDTGVYTLSTPEQEAEALAATEIGDVWGIGSRHATRLVDMGITDAYKFTALPADWVLKQMTIVGLRMWRELRGESCIPMEYHRKAKKGIGTSRSFGRPETNLKVMLEALATYVSIAAAKLRSQHCVCNRIYVYARTSDHIKEQDRFACGLEVKLLTPTANDGELIRIAQSILRTTFKQGYRYQKVGVMLSDIRPDTQVQQSLFDTKPDNRVRIAKAIQAMDKVNRREGRDTVRMAATGNEGQWTMKQEHRSKRFTTKLSEIIVVVAK</sequence>
<name>A0A1H7FEW9_9SPHI</name>
<dbReference type="Gene3D" id="3.30.1490.100">
    <property type="entry name" value="DNA polymerase, Y-family, little finger domain"/>
    <property type="match status" value="1"/>
</dbReference>
<dbReference type="Pfam" id="PF11799">
    <property type="entry name" value="IMS_C"/>
    <property type="match status" value="1"/>
</dbReference>
<dbReference type="STRING" id="332977.SAMN05421740_101331"/>
<dbReference type="Proteomes" id="UP000198916">
    <property type="component" value="Unassembled WGS sequence"/>
</dbReference>
<protein>
    <submittedName>
        <fullName evidence="7">DNA polymerase V</fullName>
    </submittedName>
</protein>
<dbReference type="GO" id="GO:0042276">
    <property type="term" value="P:error-prone translesion synthesis"/>
    <property type="evidence" value="ECO:0007669"/>
    <property type="project" value="TreeGrafter"/>
</dbReference>
<dbReference type="Pfam" id="PF00817">
    <property type="entry name" value="IMS"/>
    <property type="match status" value="1"/>
</dbReference>
<dbReference type="InterPro" id="IPR043128">
    <property type="entry name" value="Rev_trsase/Diguanyl_cyclase"/>
</dbReference>
<dbReference type="AlphaFoldDB" id="A0A1H7FEW9"/>
<dbReference type="EMBL" id="FNZR01000001">
    <property type="protein sequence ID" value="SEK24636.1"/>
    <property type="molecule type" value="Genomic_DNA"/>
</dbReference>
<reference evidence="8" key="1">
    <citation type="submission" date="2016-10" db="EMBL/GenBank/DDBJ databases">
        <authorList>
            <person name="Varghese N."/>
            <person name="Submissions S."/>
        </authorList>
    </citation>
    <scope>NUCLEOTIDE SEQUENCE [LARGE SCALE GENOMIC DNA]</scope>
    <source>
        <strain evidence="8">Jip14</strain>
    </source>
</reference>
<dbReference type="PROSITE" id="PS50173">
    <property type="entry name" value="UMUC"/>
    <property type="match status" value="1"/>
</dbReference>
<dbReference type="Gene3D" id="3.30.70.270">
    <property type="match status" value="1"/>
</dbReference>
<keyword evidence="3" id="KW-0741">SOS mutagenesis</keyword>
<proteinExistence type="inferred from homology"/>